<dbReference type="InterPro" id="IPR006015">
    <property type="entry name" value="Universal_stress_UspA"/>
</dbReference>
<dbReference type="PANTHER" id="PTHR46268:SF6">
    <property type="entry name" value="UNIVERSAL STRESS PROTEIN UP12"/>
    <property type="match status" value="1"/>
</dbReference>
<accession>A0ABV2TYR3</accession>
<evidence type="ECO:0000313" key="3">
    <source>
        <dbReference type="EMBL" id="MET7030413.1"/>
    </source>
</evidence>
<dbReference type="InterPro" id="IPR014729">
    <property type="entry name" value="Rossmann-like_a/b/a_fold"/>
</dbReference>
<protein>
    <submittedName>
        <fullName evidence="3">Universal stress protein</fullName>
    </submittedName>
</protein>
<dbReference type="SUPFAM" id="SSF52402">
    <property type="entry name" value="Adenine nucleotide alpha hydrolases-like"/>
    <property type="match status" value="2"/>
</dbReference>
<reference evidence="3 4" key="1">
    <citation type="submission" date="2024-07" db="EMBL/GenBank/DDBJ databases">
        <title>The genome sequence of type strain Sediminicola luteus GDMCC 1.2596T.</title>
        <authorList>
            <person name="Liu Y."/>
        </authorList>
    </citation>
    <scope>NUCLEOTIDE SEQUENCE [LARGE SCALE GENOMIC DNA]</scope>
    <source>
        <strain evidence="3 4">GDMCC 1.2596</strain>
    </source>
</reference>
<evidence type="ECO:0000313" key="4">
    <source>
        <dbReference type="Proteomes" id="UP001549773"/>
    </source>
</evidence>
<keyword evidence="4" id="KW-1185">Reference proteome</keyword>
<dbReference type="PRINTS" id="PR01438">
    <property type="entry name" value="UNVRSLSTRESS"/>
</dbReference>
<dbReference type="Pfam" id="PF00582">
    <property type="entry name" value="Usp"/>
    <property type="match status" value="1"/>
</dbReference>
<gene>
    <name evidence="3" type="ORF">ABXZ32_13475</name>
</gene>
<sequence>MKKVLIPTDFSANAYNAISYALKLYKNEETTFYLMNTYTPAVYQSEYLLFSPGQIGLGDIYQENSEKKLNEVKRCILEEFNNPKHTFIIHSAFNTLVYEVVETVENEKIDVVVMGTQGATGAKEILLGTNTVHVIKQAKCPVLVVPPKYSFVAPKEILFPTDYEIDYKKTPLDQLTNIAKIHESNIDILHVSSGNELTNDQLENKSKLGELLGEIPHRFHDVTDQEIITAINNFQTDQKINLLTMVRNKHTFLERLFIEPIIKKISFHVTIPFLVLPHNSKV</sequence>
<dbReference type="PANTHER" id="PTHR46268">
    <property type="entry name" value="STRESS RESPONSE PROTEIN NHAX"/>
    <property type="match status" value="1"/>
</dbReference>
<dbReference type="Proteomes" id="UP001549773">
    <property type="component" value="Unassembled WGS sequence"/>
</dbReference>
<comment type="caution">
    <text evidence="3">The sequence shown here is derived from an EMBL/GenBank/DDBJ whole genome shotgun (WGS) entry which is preliminary data.</text>
</comment>
<proteinExistence type="inferred from homology"/>
<name>A0ABV2TYR3_9FLAO</name>
<dbReference type="EMBL" id="JBEWYP010000008">
    <property type="protein sequence ID" value="MET7030413.1"/>
    <property type="molecule type" value="Genomic_DNA"/>
</dbReference>
<comment type="similarity">
    <text evidence="1">Belongs to the universal stress protein A family.</text>
</comment>
<evidence type="ECO:0000259" key="2">
    <source>
        <dbReference type="Pfam" id="PF00582"/>
    </source>
</evidence>
<evidence type="ECO:0000256" key="1">
    <source>
        <dbReference type="ARBA" id="ARBA00008791"/>
    </source>
</evidence>
<dbReference type="InterPro" id="IPR006016">
    <property type="entry name" value="UspA"/>
</dbReference>
<dbReference type="CDD" id="cd00293">
    <property type="entry name" value="USP-like"/>
    <property type="match status" value="1"/>
</dbReference>
<dbReference type="RefSeq" id="WP_354619209.1">
    <property type="nucleotide sequence ID" value="NZ_JBEWYP010000008.1"/>
</dbReference>
<feature type="domain" description="UspA" evidence="2">
    <location>
        <begin position="1"/>
        <end position="146"/>
    </location>
</feature>
<organism evidence="3 4">
    <name type="scientific">Sediminicola luteus</name>
    <dbReference type="NCBI Taxonomy" id="319238"/>
    <lineage>
        <taxon>Bacteria</taxon>
        <taxon>Pseudomonadati</taxon>
        <taxon>Bacteroidota</taxon>
        <taxon>Flavobacteriia</taxon>
        <taxon>Flavobacteriales</taxon>
        <taxon>Flavobacteriaceae</taxon>
        <taxon>Sediminicola</taxon>
    </lineage>
</organism>
<dbReference type="Gene3D" id="3.40.50.620">
    <property type="entry name" value="HUPs"/>
    <property type="match status" value="2"/>
</dbReference>